<organism evidence="2 3">
    <name type="scientific">Pseudochryseolinea flava</name>
    <dbReference type="NCBI Taxonomy" id="2059302"/>
    <lineage>
        <taxon>Bacteria</taxon>
        <taxon>Pseudomonadati</taxon>
        <taxon>Bacteroidota</taxon>
        <taxon>Cytophagia</taxon>
        <taxon>Cytophagales</taxon>
        <taxon>Fulvivirgaceae</taxon>
        <taxon>Pseudochryseolinea</taxon>
    </lineage>
</organism>
<sequence>MNEQLKFYENKLEFEMDPSDLFDALSKGMKVVPLDARKSFAFDAERIPGAINIPHREMNDATTAALDRDAIYITYCDGIGCNASTKGARNMTKLGFKVKELIGGIEWWKFDGYETEGTKARQGEKVVCAC</sequence>
<dbReference type="Gene3D" id="3.40.250.10">
    <property type="entry name" value="Rhodanese-like domain"/>
    <property type="match status" value="1"/>
</dbReference>
<proteinExistence type="predicted"/>
<dbReference type="RefSeq" id="WP_112747014.1">
    <property type="nucleotide sequence ID" value="NZ_QMFY01000005.1"/>
</dbReference>
<name>A0A364Y4U8_9BACT</name>
<evidence type="ECO:0000313" key="2">
    <source>
        <dbReference type="EMBL" id="RAW00857.1"/>
    </source>
</evidence>
<dbReference type="SMART" id="SM00450">
    <property type="entry name" value="RHOD"/>
    <property type="match status" value="1"/>
</dbReference>
<gene>
    <name evidence="2" type="ORF">DQQ10_11475</name>
</gene>
<dbReference type="EMBL" id="QMFY01000005">
    <property type="protein sequence ID" value="RAW00857.1"/>
    <property type="molecule type" value="Genomic_DNA"/>
</dbReference>
<protein>
    <submittedName>
        <fullName evidence="2">Rhodanese-like domain-containing protein</fullName>
    </submittedName>
</protein>
<feature type="domain" description="Rhodanese" evidence="1">
    <location>
        <begin position="27"/>
        <end position="117"/>
    </location>
</feature>
<dbReference type="OrthoDB" id="9800872at2"/>
<evidence type="ECO:0000259" key="1">
    <source>
        <dbReference type="PROSITE" id="PS50206"/>
    </source>
</evidence>
<dbReference type="PANTHER" id="PTHR43031">
    <property type="entry name" value="FAD-DEPENDENT OXIDOREDUCTASE"/>
    <property type="match status" value="1"/>
</dbReference>
<dbReference type="SUPFAM" id="SSF52821">
    <property type="entry name" value="Rhodanese/Cell cycle control phosphatase"/>
    <property type="match status" value="1"/>
</dbReference>
<dbReference type="Proteomes" id="UP000251889">
    <property type="component" value="Unassembled WGS sequence"/>
</dbReference>
<dbReference type="PROSITE" id="PS50206">
    <property type="entry name" value="RHODANESE_3"/>
    <property type="match status" value="1"/>
</dbReference>
<evidence type="ECO:0000313" key="3">
    <source>
        <dbReference type="Proteomes" id="UP000251889"/>
    </source>
</evidence>
<reference evidence="2 3" key="1">
    <citation type="submission" date="2018-06" db="EMBL/GenBank/DDBJ databases">
        <title>Chryseolinea flavus sp. nov., a member of the phylum Bacteroidetes isolated from soil.</title>
        <authorList>
            <person name="Li Y."/>
            <person name="Wang J."/>
        </authorList>
    </citation>
    <scope>NUCLEOTIDE SEQUENCE [LARGE SCALE GENOMIC DNA]</scope>
    <source>
        <strain evidence="2 3">SDU1-6</strain>
    </source>
</reference>
<keyword evidence="3" id="KW-1185">Reference proteome</keyword>
<dbReference type="Pfam" id="PF00581">
    <property type="entry name" value="Rhodanese"/>
    <property type="match status" value="1"/>
</dbReference>
<dbReference type="AlphaFoldDB" id="A0A364Y4U8"/>
<dbReference type="InterPro" id="IPR001763">
    <property type="entry name" value="Rhodanese-like_dom"/>
</dbReference>
<comment type="caution">
    <text evidence="2">The sequence shown here is derived from an EMBL/GenBank/DDBJ whole genome shotgun (WGS) entry which is preliminary data.</text>
</comment>
<dbReference type="PANTHER" id="PTHR43031:SF1">
    <property type="entry name" value="PYRIDINE NUCLEOTIDE-DISULPHIDE OXIDOREDUCTASE"/>
    <property type="match status" value="1"/>
</dbReference>
<accession>A0A364Y4U8</accession>
<dbReference type="InterPro" id="IPR036873">
    <property type="entry name" value="Rhodanese-like_dom_sf"/>
</dbReference>
<dbReference type="InterPro" id="IPR050229">
    <property type="entry name" value="GlpE_sulfurtransferase"/>
</dbReference>